<dbReference type="EMBL" id="JAAXOO010000003">
    <property type="protein sequence ID" value="NKY34275.1"/>
    <property type="molecule type" value="Genomic_DNA"/>
</dbReference>
<keyword evidence="1" id="KW-0812">Transmembrane</keyword>
<evidence type="ECO:0000256" key="1">
    <source>
        <dbReference type="SAM" id="Phobius"/>
    </source>
</evidence>
<keyword evidence="1" id="KW-1133">Transmembrane helix</keyword>
<organism evidence="2 3">
    <name type="scientific">Nocardia speluncae</name>
    <dbReference type="NCBI Taxonomy" id="419477"/>
    <lineage>
        <taxon>Bacteria</taxon>
        <taxon>Bacillati</taxon>
        <taxon>Actinomycetota</taxon>
        <taxon>Actinomycetes</taxon>
        <taxon>Mycobacteriales</taxon>
        <taxon>Nocardiaceae</taxon>
        <taxon>Nocardia</taxon>
    </lineage>
</organism>
<dbReference type="AlphaFoldDB" id="A0A846XFX8"/>
<dbReference type="Proteomes" id="UP000565715">
    <property type="component" value="Unassembled WGS sequence"/>
</dbReference>
<evidence type="ECO:0000313" key="3">
    <source>
        <dbReference type="Proteomes" id="UP000565715"/>
    </source>
</evidence>
<feature type="transmembrane region" description="Helical" evidence="1">
    <location>
        <begin position="125"/>
        <end position="141"/>
    </location>
</feature>
<proteinExistence type="predicted"/>
<keyword evidence="1" id="KW-0472">Membrane</keyword>
<accession>A0A846XFX8</accession>
<feature type="transmembrane region" description="Helical" evidence="1">
    <location>
        <begin position="89"/>
        <end position="105"/>
    </location>
</feature>
<keyword evidence="3" id="KW-1185">Reference proteome</keyword>
<name>A0A846XFX8_9NOCA</name>
<dbReference type="InterPro" id="IPR025058">
    <property type="entry name" value="DUF3995"/>
</dbReference>
<evidence type="ECO:0000313" key="2">
    <source>
        <dbReference type="EMBL" id="NKY34275.1"/>
    </source>
</evidence>
<gene>
    <name evidence="2" type="ORF">HGA13_14475</name>
</gene>
<dbReference type="Pfam" id="PF13160">
    <property type="entry name" value="DUF3995"/>
    <property type="match status" value="1"/>
</dbReference>
<feature type="transmembrane region" description="Helical" evidence="1">
    <location>
        <begin position="54"/>
        <end position="77"/>
    </location>
</feature>
<reference evidence="2 3" key="1">
    <citation type="submission" date="2020-04" db="EMBL/GenBank/DDBJ databases">
        <title>MicrobeNet Type strains.</title>
        <authorList>
            <person name="Nicholson A.C."/>
        </authorList>
    </citation>
    <scope>NUCLEOTIDE SEQUENCE [LARGE SCALE GENOMIC DNA]</scope>
    <source>
        <strain evidence="2 3">DSM 45078</strain>
    </source>
</reference>
<protein>
    <submittedName>
        <fullName evidence="2">DUF3995 domain-containing protein</fullName>
    </submittedName>
</protein>
<sequence>MESSSGITAASRVMAAVGLGAVGVLHAVWAGGGHWPAAGERELAQAVTGSVEMPPAAASGIVAVAATGAGLVAGGALGERPAAVWMRRAAGAALVVRGLTGGVVAGRMLRLPPPGTHFRMLDTRYYRPLCVILGVAALAGARRPGSRAAR</sequence>
<comment type="caution">
    <text evidence="2">The sequence shown here is derived from an EMBL/GenBank/DDBJ whole genome shotgun (WGS) entry which is preliminary data.</text>
</comment>
<dbReference type="RefSeq" id="WP_084471144.1">
    <property type="nucleotide sequence ID" value="NZ_JAAXOO010000003.1"/>
</dbReference>